<dbReference type="EMBL" id="BMXS01000022">
    <property type="protein sequence ID" value="GGY04181.1"/>
    <property type="molecule type" value="Genomic_DNA"/>
</dbReference>
<sequence length="79" mass="8974">MSACKGQDFETKTGKPFTYDIVGDVFHPSRTDYNISKADFRKALALVPFDGPGEINTIVRGPAYVWAVLHDKRIRRSDW</sequence>
<reference evidence="2" key="1">
    <citation type="journal article" date="2019" name="Int. J. Syst. Evol. Microbiol.">
        <title>The Global Catalogue of Microorganisms (GCM) 10K type strain sequencing project: providing services to taxonomists for standard genome sequencing and annotation.</title>
        <authorList>
            <consortium name="The Broad Institute Genomics Platform"/>
            <consortium name="The Broad Institute Genome Sequencing Center for Infectious Disease"/>
            <person name="Wu L."/>
            <person name="Ma J."/>
        </authorList>
    </citation>
    <scope>NUCLEOTIDE SEQUENCE [LARGE SCALE GENOMIC DNA]</scope>
    <source>
        <strain evidence="2">KCTC 22228</strain>
    </source>
</reference>
<keyword evidence="2" id="KW-1185">Reference proteome</keyword>
<name>A0ABQ2Z827_9GAMM</name>
<evidence type="ECO:0000313" key="1">
    <source>
        <dbReference type="EMBL" id="GGY04181.1"/>
    </source>
</evidence>
<evidence type="ECO:0000313" key="2">
    <source>
        <dbReference type="Proteomes" id="UP000653056"/>
    </source>
</evidence>
<gene>
    <name evidence="1" type="ORF">GCM10007160_34800</name>
</gene>
<organism evidence="1 2">
    <name type="scientific">Litchfieldella qijiaojingensis</name>
    <dbReference type="NCBI Taxonomy" id="980347"/>
    <lineage>
        <taxon>Bacteria</taxon>
        <taxon>Pseudomonadati</taxon>
        <taxon>Pseudomonadota</taxon>
        <taxon>Gammaproteobacteria</taxon>
        <taxon>Oceanospirillales</taxon>
        <taxon>Halomonadaceae</taxon>
        <taxon>Litchfieldella</taxon>
    </lineage>
</organism>
<comment type="caution">
    <text evidence="1">The sequence shown here is derived from an EMBL/GenBank/DDBJ whole genome shotgun (WGS) entry which is preliminary data.</text>
</comment>
<accession>A0ABQ2Z827</accession>
<dbReference type="Proteomes" id="UP000653056">
    <property type="component" value="Unassembled WGS sequence"/>
</dbReference>
<proteinExistence type="predicted"/>
<protein>
    <submittedName>
        <fullName evidence="1">Uncharacterized protein</fullName>
    </submittedName>
</protein>